<dbReference type="Pfam" id="PF13617">
    <property type="entry name" value="Lipoprotein_19"/>
    <property type="match status" value="1"/>
</dbReference>
<evidence type="ECO:0000313" key="2">
    <source>
        <dbReference type="EMBL" id="RDF05754.1"/>
    </source>
</evidence>
<dbReference type="Proteomes" id="UP000253999">
    <property type="component" value="Unassembled WGS sequence"/>
</dbReference>
<gene>
    <name evidence="2" type="ORF">DPV98_00290</name>
</gene>
<proteinExistence type="predicted"/>
<dbReference type="RefSeq" id="WP_111312153.1">
    <property type="nucleotide sequence ID" value="NZ_JAUPSI010000001.1"/>
</dbReference>
<evidence type="ECO:0000256" key="1">
    <source>
        <dbReference type="SAM" id="SignalP"/>
    </source>
</evidence>
<evidence type="ECO:0000313" key="3">
    <source>
        <dbReference type="Proteomes" id="UP000253999"/>
    </source>
</evidence>
<organism evidence="2 3">
    <name type="scientific">Haemophilus parahaemolyticus</name>
    <dbReference type="NCBI Taxonomy" id="735"/>
    <lineage>
        <taxon>Bacteria</taxon>
        <taxon>Pseudomonadati</taxon>
        <taxon>Pseudomonadota</taxon>
        <taxon>Gammaproteobacteria</taxon>
        <taxon>Pasteurellales</taxon>
        <taxon>Pasteurellaceae</taxon>
        <taxon>Haemophilus</taxon>
    </lineage>
</organism>
<keyword evidence="2" id="KW-0449">Lipoprotein</keyword>
<feature type="signal peptide" evidence="1">
    <location>
        <begin position="1"/>
        <end position="20"/>
    </location>
</feature>
<dbReference type="InterPro" id="IPR025985">
    <property type="entry name" value="YnbE"/>
</dbReference>
<protein>
    <submittedName>
        <fullName evidence="2">YnbE family lipoprotein</fullName>
    </submittedName>
</protein>
<dbReference type="PROSITE" id="PS51257">
    <property type="entry name" value="PROKAR_LIPOPROTEIN"/>
    <property type="match status" value="1"/>
</dbReference>
<sequence>MRIFTLIAFASILLFLTACTPKIQLETPKEGITINMNVVVDHKIEVKMDERSRAMISTVENEESK</sequence>
<name>A0A369ZH09_HAEPH</name>
<feature type="chain" id="PRO_5016563091" evidence="1">
    <location>
        <begin position="21"/>
        <end position="65"/>
    </location>
</feature>
<reference evidence="2 3" key="1">
    <citation type="submission" date="2018-05" db="EMBL/GenBank/DDBJ databases">
        <title>Draft Genome Sequences for a Diverse set of 7 Haemophilus Species.</title>
        <authorList>
            <person name="Nichols M."/>
            <person name="Topaz N."/>
            <person name="Wang X."/>
            <person name="Wang X."/>
            <person name="Boxrud D."/>
        </authorList>
    </citation>
    <scope>NUCLEOTIDE SEQUENCE [LARGE SCALE GENOMIC DNA]</scope>
    <source>
        <strain evidence="2 3">C2010039593</strain>
    </source>
</reference>
<accession>A0A369ZH09</accession>
<dbReference type="EMBL" id="QEQD01000001">
    <property type="protein sequence ID" value="RDF05754.1"/>
    <property type="molecule type" value="Genomic_DNA"/>
</dbReference>
<dbReference type="AlphaFoldDB" id="A0A369ZH09"/>
<dbReference type="STRING" id="735.B0185_00350"/>
<keyword evidence="1" id="KW-0732">Signal</keyword>
<comment type="caution">
    <text evidence="2">The sequence shown here is derived from an EMBL/GenBank/DDBJ whole genome shotgun (WGS) entry which is preliminary data.</text>
</comment>